<gene>
    <name evidence="1" type="primary">mshB</name>
    <name evidence="1" type="ORF">ERS007720_04678</name>
</gene>
<sequence length="30" mass="2968">MLAGGSAGARDERGWETDLLAGLGFTASGT</sequence>
<dbReference type="GO" id="GO:0035595">
    <property type="term" value="F:N-acetylglucosaminylinositol deacetylase activity"/>
    <property type="evidence" value="ECO:0007669"/>
    <property type="project" value="UniProtKB-EC"/>
</dbReference>
<reference evidence="1 2" key="1">
    <citation type="submission" date="2015-03" db="EMBL/GenBank/DDBJ databases">
        <authorList>
            <consortium name="Pathogen Informatics"/>
        </authorList>
    </citation>
    <scope>NUCLEOTIDE SEQUENCE [LARGE SCALE GENOMIC DNA]</scope>
    <source>
        <strain evidence="1 2">M09401471</strain>
    </source>
</reference>
<dbReference type="EMBL" id="CSAJ01001083">
    <property type="protein sequence ID" value="COX56881.1"/>
    <property type="molecule type" value="Genomic_DNA"/>
</dbReference>
<dbReference type="Proteomes" id="UP000044938">
    <property type="component" value="Unassembled WGS sequence"/>
</dbReference>
<organism evidence="1 2">
    <name type="scientific">Mycobacterium tuberculosis</name>
    <dbReference type="NCBI Taxonomy" id="1773"/>
    <lineage>
        <taxon>Bacteria</taxon>
        <taxon>Bacillati</taxon>
        <taxon>Actinomycetota</taxon>
        <taxon>Actinomycetes</taxon>
        <taxon>Mycobacteriales</taxon>
        <taxon>Mycobacteriaceae</taxon>
        <taxon>Mycobacterium</taxon>
        <taxon>Mycobacterium tuberculosis complex</taxon>
    </lineage>
</organism>
<protein>
    <submittedName>
        <fullName evidence="1">N-acetyl-1-D-myo-inosityl-2-amino-2-deoxy-alpha-D-glucopyranoside deacetylase</fullName>
        <ecNumber evidence="1">3.5.1.103</ecNumber>
    </submittedName>
</protein>
<evidence type="ECO:0000313" key="1">
    <source>
        <dbReference type="EMBL" id="COX56881.1"/>
    </source>
</evidence>
<dbReference type="AlphaFoldDB" id="A0A655JSD1"/>
<evidence type="ECO:0000313" key="2">
    <source>
        <dbReference type="Proteomes" id="UP000044938"/>
    </source>
</evidence>
<dbReference type="EC" id="3.5.1.103" evidence="1"/>
<keyword evidence="1" id="KW-0378">Hydrolase</keyword>
<accession>A0A655JSD1</accession>
<proteinExistence type="predicted"/>
<name>A0A655JSD1_MYCTX</name>